<dbReference type="RefSeq" id="XP_022465802.1">
    <property type="nucleotide sequence ID" value="XM_022609402.1"/>
</dbReference>
<dbReference type="HOGENOM" id="CLU_474116_0_0_1"/>
<gene>
    <name evidence="3" type="primary">KNAG0H01440</name>
    <name evidence="3" type="ordered locus">KNAG_0H01440</name>
</gene>
<dbReference type="EMBL" id="HE978321">
    <property type="protein sequence ID" value="CCK71557.1"/>
    <property type="molecule type" value="Genomic_DNA"/>
</dbReference>
<dbReference type="Gene3D" id="1.25.10.60">
    <property type="entry name" value="Rad61, Wapl domain"/>
    <property type="match status" value="1"/>
</dbReference>
<organism evidence="3 4">
    <name type="scientific">Huiozyma naganishii (strain ATCC MYA-139 / BCRC 22969 / CBS 8797 / KCTC 17520 / NBRC 10181 / NCYC 3082 / Yp74L-3)</name>
    <name type="common">Yeast</name>
    <name type="synonym">Kazachstania naganishii</name>
    <dbReference type="NCBI Taxonomy" id="1071383"/>
    <lineage>
        <taxon>Eukaryota</taxon>
        <taxon>Fungi</taxon>
        <taxon>Dikarya</taxon>
        <taxon>Ascomycota</taxon>
        <taxon>Saccharomycotina</taxon>
        <taxon>Saccharomycetes</taxon>
        <taxon>Saccharomycetales</taxon>
        <taxon>Saccharomycetaceae</taxon>
        <taxon>Huiozyma</taxon>
    </lineage>
</organism>
<evidence type="ECO:0000256" key="1">
    <source>
        <dbReference type="SAM" id="MobiDB-lite"/>
    </source>
</evidence>
<feature type="region of interest" description="Disordered" evidence="1">
    <location>
        <begin position="1"/>
        <end position="96"/>
    </location>
</feature>
<proteinExistence type="predicted"/>
<feature type="compositionally biased region" description="Basic and acidic residues" evidence="1">
    <location>
        <begin position="41"/>
        <end position="56"/>
    </location>
</feature>
<dbReference type="OrthoDB" id="4069585at2759"/>
<dbReference type="STRING" id="1071383.J7S1P7"/>
<feature type="domain" description="Rad61 Wapl" evidence="2">
    <location>
        <begin position="202"/>
        <end position="573"/>
    </location>
</feature>
<dbReference type="AlphaFoldDB" id="J7S1P7"/>
<reference evidence="4" key="2">
    <citation type="submission" date="2012-08" db="EMBL/GenBank/DDBJ databases">
        <title>Genome sequence of Kazachstania naganishii.</title>
        <authorList>
            <person name="Gordon J.L."/>
            <person name="Armisen D."/>
            <person name="Proux-Wera E."/>
            <person name="OhEigeartaigh S.S."/>
            <person name="Byrne K.P."/>
            <person name="Wolfe K.H."/>
        </authorList>
    </citation>
    <scope>NUCLEOTIDE SEQUENCE [LARGE SCALE GENOMIC DNA]</scope>
    <source>
        <strain evidence="4">ATCC MYA-139 / BCRC 22969 / CBS 8797 / CCRC 22969 / KCTC 17520 / NBRC 10181 / NCYC 3082</strain>
    </source>
</reference>
<accession>J7S1P7</accession>
<evidence type="ECO:0000313" key="4">
    <source>
        <dbReference type="Proteomes" id="UP000006310"/>
    </source>
</evidence>
<keyword evidence="4" id="KW-1185">Reference proteome</keyword>
<dbReference type="InterPro" id="IPR038496">
    <property type="entry name" value="Rad61_Wapl_sf"/>
</dbReference>
<reference evidence="3 4" key="1">
    <citation type="journal article" date="2011" name="Proc. Natl. Acad. Sci. U.S.A.">
        <title>Evolutionary erosion of yeast sex chromosomes by mating-type switching accidents.</title>
        <authorList>
            <person name="Gordon J.L."/>
            <person name="Armisen D."/>
            <person name="Proux-Wera E."/>
            <person name="Oheigeartaigh S.S."/>
            <person name="Byrne K.P."/>
            <person name="Wolfe K.H."/>
        </authorList>
    </citation>
    <scope>NUCLEOTIDE SEQUENCE [LARGE SCALE GENOMIC DNA]</scope>
    <source>
        <strain evidence="4">ATCC MYA-139 / BCRC 22969 / CBS 8797 / CCRC 22969 / KCTC 17520 / NBRC 10181 / NCYC 3082</strain>
    </source>
</reference>
<dbReference type="Pfam" id="PF16997">
    <property type="entry name" value="Wap1"/>
    <property type="match status" value="1"/>
</dbReference>
<sequence>MKVYGRVSKPRVFHEVQRGRGQHMTGEQSQSQFSSDDESEQRDVAPSRDKPQRENDDVFGFLDPGNGRHTRVNRGRRRRKRTATLVGEDSPDEETLAARNDGGVQELELSVESFLDGVQRRTASQWEQQLQEGESSFLDKFLEGTTESATTAEVKYKGTPEAHDKKMYNNTRTILVKRDDEFGDGSEQEGEDEGKPDNSFGANSFHELRNLGHSLKYRQDLEFLLTDCISHAERLLNVNLSIRRDNLFKEYLSKHHANDIWGLCFNEDAPSPELDFLKGTLLSELKLRPTEIRSWPTFSQLITRLSNNYSKPNGPAKNKKKKTSKMVLMNYNEFYSKSHFDTSLDLALDLLQYYHKEVSLGSELQRNILVFVSEHPEREDTLVKTYSTLSNILLDCTINDSSTFNFLLEVFTKNLPTGYANPYYSQGFILLTNRLLEEFKMTPQLADQIALPTFSLIVADLLDGESTIEQQKTNVCQLALCLNVLDYCDIGIKIEQWSKVPQILSGLQKQGADKFLVGLFALTVSLVSIKSLSVHPTTPSLQELLRQELHSLKIIAKDNKSVSSKVEYALGKLCF</sequence>
<dbReference type="KEGG" id="kng:KNAG_0H01440"/>
<evidence type="ECO:0000259" key="2">
    <source>
        <dbReference type="Pfam" id="PF16997"/>
    </source>
</evidence>
<feature type="region of interest" description="Disordered" evidence="1">
    <location>
        <begin position="176"/>
        <end position="203"/>
    </location>
</feature>
<feature type="compositionally biased region" description="Acidic residues" evidence="1">
    <location>
        <begin position="181"/>
        <end position="194"/>
    </location>
</feature>
<name>J7S1P7_HUIN7</name>
<protein>
    <recommendedName>
        <fullName evidence="2">Rad61 Wapl domain-containing protein</fullName>
    </recommendedName>
</protein>
<dbReference type="Proteomes" id="UP000006310">
    <property type="component" value="Chromosome 8"/>
</dbReference>
<dbReference type="InterPro" id="IPR031550">
    <property type="entry name" value="Rad61_Wapl"/>
</dbReference>
<feature type="compositionally biased region" description="Basic residues" evidence="1">
    <location>
        <begin position="68"/>
        <end position="82"/>
    </location>
</feature>
<evidence type="ECO:0000313" key="3">
    <source>
        <dbReference type="EMBL" id="CCK71557.1"/>
    </source>
</evidence>
<dbReference type="GeneID" id="34527289"/>